<dbReference type="GO" id="GO:0005829">
    <property type="term" value="C:cytosol"/>
    <property type="evidence" value="ECO:0007669"/>
    <property type="project" value="TreeGrafter"/>
</dbReference>
<dbReference type="PANTHER" id="PTHR30419:SF28">
    <property type="entry name" value="HTH-TYPE TRANSCRIPTIONAL REGULATOR BSDA"/>
    <property type="match status" value="1"/>
</dbReference>
<evidence type="ECO:0000256" key="3">
    <source>
        <dbReference type="ARBA" id="ARBA00023125"/>
    </source>
</evidence>
<feature type="domain" description="HTH lysR-type" evidence="5">
    <location>
        <begin position="15"/>
        <end position="72"/>
    </location>
</feature>
<evidence type="ECO:0000313" key="7">
    <source>
        <dbReference type="Proteomes" id="UP000013523"/>
    </source>
</evidence>
<dbReference type="Gene3D" id="1.10.10.10">
    <property type="entry name" value="Winged helix-like DNA-binding domain superfamily/Winged helix DNA-binding domain"/>
    <property type="match status" value="1"/>
</dbReference>
<sequence>MYLSYTISIWEVIIIDIKQLKYFYTIVEEGQITNAAKKLHMAQPPLSYQLKNLENELGVKLVERGSRNIKLTAAGLMLYNRAKQILNLTKIAIAELKDFNEGLQGTLSIGTVSSSGSSLLTNRLNEFHNKYPSVNFEIYEGNTYKLMEILNRGIIEIAIVRTPFSTAGINHIYLPKEPMIAAMVENLNWNNDKIIKMEVLKDRPLIFYRRFEKIISEACENSGFQPKVFCKNEDARTSLLWANAGLGIAIVPKSSLKLIGSSDLLYKEIDDKSLTTQIAAIWMKDGYLSPAAKNFLNTFTY</sequence>
<dbReference type="InterPro" id="IPR050950">
    <property type="entry name" value="HTH-type_LysR_regulators"/>
</dbReference>
<dbReference type="STRING" id="86416.Clopa_0401"/>
<dbReference type="eggNOG" id="COG0583">
    <property type="taxonomic scope" value="Bacteria"/>
</dbReference>
<evidence type="ECO:0000256" key="4">
    <source>
        <dbReference type="ARBA" id="ARBA00023163"/>
    </source>
</evidence>
<dbReference type="InterPro" id="IPR000847">
    <property type="entry name" value="LysR_HTH_N"/>
</dbReference>
<protein>
    <submittedName>
        <fullName evidence="6">Transcriptional regulator</fullName>
    </submittedName>
</protein>
<dbReference type="EMBL" id="CP003261">
    <property type="protein sequence ID" value="AGK95461.1"/>
    <property type="molecule type" value="Genomic_DNA"/>
</dbReference>
<dbReference type="Pfam" id="PF03466">
    <property type="entry name" value="LysR_substrate"/>
    <property type="match status" value="1"/>
</dbReference>
<dbReference type="KEGG" id="cpas:Clopa_0401"/>
<evidence type="ECO:0000256" key="1">
    <source>
        <dbReference type="ARBA" id="ARBA00009437"/>
    </source>
</evidence>
<dbReference type="PATRIC" id="fig|86416.3.peg.378"/>
<gene>
    <name evidence="6" type="ORF">Clopa_0401</name>
</gene>
<dbReference type="PRINTS" id="PR00039">
    <property type="entry name" value="HTHLYSR"/>
</dbReference>
<dbReference type="SUPFAM" id="SSF46785">
    <property type="entry name" value="Winged helix' DNA-binding domain"/>
    <property type="match status" value="1"/>
</dbReference>
<evidence type="ECO:0000256" key="2">
    <source>
        <dbReference type="ARBA" id="ARBA00023015"/>
    </source>
</evidence>
<comment type="similarity">
    <text evidence="1">Belongs to the LysR transcriptional regulatory family.</text>
</comment>
<dbReference type="PROSITE" id="PS50931">
    <property type="entry name" value="HTH_LYSR"/>
    <property type="match status" value="1"/>
</dbReference>
<name>R4K125_CLOPA</name>
<proteinExistence type="inferred from homology"/>
<dbReference type="GO" id="GO:0003677">
    <property type="term" value="F:DNA binding"/>
    <property type="evidence" value="ECO:0007669"/>
    <property type="project" value="UniProtKB-KW"/>
</dbReference>
<dbReference type="CDD" id="cd05466">
    <property type="entry name" value="PBP2_LTTR_substrate"/>
    <property type="match status" value="1"/>
</dbReference>
<keyword evidence="4" id="KW-0804">Transcription</keyword>
<keyword evidence="2" id="KW-0805">Transcription regulation</keyword>
<dbReference type="InterPro" id="IPR005119">
    <property type="entry name" value="LysR_subst-bd"/>
</dbReference>
<evidence type="ECO:0000259" key="5">
    <source>
        <dbReference type="PROSITE" id="PS50931"/>
    </source>
</evidence>
<organism evidence="6 7">
    <name type="scientific">Clostridium pasteurianum BC1</name>
    <dbReference type="NCBI Taxonomy" id="86416"/>
    <lineage>
        <taxon>Bacteria</taxon>
        <taxon>Bacillati</taxon>
        <taxon>Bacillota</taxon>
        <taxon>Clostridia</taxon>
        <taxon>Eubacteriales</taxon>
        <taxon>Clostridiaceae</taxon>
        <taxon>Clostridium</taxon>
    </lineage>
</organism>
<dbReference type="AlphaFoldDB" id="R4K125"/>
<reference evidence="6 7" key="1">
    <citation type="submission" date="2012-01" db="EMBL/GenBank/DDBJ databases">
        <title>Complete sequence of chromosome of Clostridium pasteurianum BC1.</title>
        <authorList>
            <consortium name="US DOE Joint Genome Institute"/>
            <person name="Lucas S."/>
            <person name="Han J."/>
            <person name="Lapidus A."/>
            <person name="Cheng J.-F."/>
            <person name="Goodwin L."/>
            <person name="Pitluck S."/>
            <person name="Peters L."/>
            <person name="Mikhailova N."/>
            <person name="Teshima H."/>
            <person name="Detter J.C."/>
            <person name="Han C."/>
            <person name="Tapia R."/>
            <person name="Land M."/>
            <person name="Hauser L."/>
            <person name="Kyrpides N."/>
            <person name="Ivanova N."/>
            <person name="Pagani I."/>
            <person name="Dunn J."/>
            <person name="Taghavi S."/>
            <person name="Francis A."/>
            <person name="van der Lelie D."/>
            <person name="Woyke T."/>
        </authorList>
    </citation>
    <scope>NUCLEOTIDE SEQUENCE [LARGE SCALE GENOMIC DNA]</scope>
    <source>
        <strain evidence="6 7">BC1</strain>
    </source>
</reference>
<dbReference type="InterPro" id="IPR036388">
    <property type="entry name" value="WH-like_DNA-bd_sf"/>
</dbReference>
<dbReference type="Gene3D" id="3.40.190.10">
    <property type="entry name" value="Periplasmic binding protein-like II"/>
    <property type="match status" value="2"/>
</dbReference>
<dbReference type="GO" id="GO:0003700">
    <property type="term" value="F:DNA-binding transcription factor activity"/>
    <property type="evidence" value="ECO:0007669"/>
    <property type="project" value="InterPro"/>
</dbReference>
<keyword evidence="3" id="KW-0238">DNA-binding</keyword>
<dbReference type="InterPro" id="IPR036390">
    <property type="entry name" value="WH_DNA-bd_sf"/>
</dbReference>
<dbReference type="PANTHER" id="PTHR30419">
    <property type="entry name" value="HTH-TYPE TRANSCRIPTIONAL REGULATOR YBHD"/>
    <property type="match status" value="1"/>
</dbReference>
<dbReference type="Proteomes" id="UP000013523">
    <property type="component" value="Chromosome"/>
</dbReference>
<evidence type="ECO:0000313" key="6">
    <source>
        <dbReference type="EMBL" id="AGK95461.1"/>
    </source>
</evidence>
<dbReference type="SUPFAM" id="SSF53850">
    <property type="entry name" value="Periplasmic binding protein-like II"/>
    <property type="match status" value="1"/>
</dbReference>
<dbReference type="FunFam" id="1.10.10.10:FF:000001">
    <property type="entry name" value="LysR family transcriptional regulator"/>
    <property type="match status" value="1"/>
</dbReference>
<dbReference type="HOGENOM" id="CLU_039613_6_2_9"/>
<dbReference type="Pfam" id="PF00126">
    <property type="entry name" value="HTH_1"/>
    <property type="match status" value="1"/>
</dbReference>
<keyword evidence="7" id="KW-1185">Reference proteome</keyword>
<accession>R4K125</accession>